<evidence type="ECO:0000313" key="8">
    <source>
        <dbReference type="Proteomes" id="UP000887578"/>
    </source>
</evidence>
<name>A0A914PCH0_9BILA</name>
<dbReference type="InterPro" id="IPR019734">
    <property type="entry name" value="TPR_rpt"/>
</dbReference>
<organism evidence="8 9">
    <name type="scientific">Panagrolaimus davidi</name>
    <dbReference type="NCBI Taxonomy" id="227884"/>
    <lineage>
        <taxon>Eukaryota</taxon>
        <taxon>Metazoa</taxon>
        <taxon>Ecdysozoa</taxon>
        <taxon>Nematoda</taxon>
        <taxon>Chromadorea</taxon>
        <taxon>Rhabditida</taxon>
        <taxon>Tylenchina</taxon>
        <taxon>Panagrolaimomorpha</taxon>
        <taxon>Panagrolaimoidea</taxon>
        <taxon>Panagrolaimidae</taxon>
        <taxon>Panagrolaimus</taxon>
    </lineage>
</organism>
<accession>A0A914PCH0</accession>
<dbReference type="InterPro" id="IPR051730">
    <property type="entry name" value="NASP-like"/>
</dbReference>
<dbReference type="PANTHER" id="PTHR15081:SF1">
    <property type="entry name" value="NUCLEAR AUTOANTIGENIC SPERM PROTEIN"/>
    <property type="match status" value="1"/>
</dbReference>
<keyword evidence="8" id="KW-1185">Reference proteome</keyword>
<evidence type="ECO:0000256" key="4">
    <source>
        <dbReference type="ARBA" id="ARBA00022803"/>
    </source>
</evidence>
<dbReference type="InterPro" id="IPR011990">
    <property type="entry name" value="TPR-like_helical_dom_sf"/>
</dbReference>
<dbReference type="Gene3D" id="1.25.40.10">
    <property type="entry name" value="Tetratricopeptide repeat domain"/>
    <property type="match status" value="1"/>
</dbReference>
<feature type="compositionally biased region" description="Basic and acidic residues" evidence="7">
    <location>
        <begin position="394"/>
        <end position="420"/>
    </location>
</feature>
<dbReference type="GO" id="GO:0034080">
    <property type="term" value="P:CENP-A containing chromatin assembly"/>
    <property type="evidence" value="ECO:0007669"/>
    <property type="project" value="TreeGrafter"/>
</dbReference>
<dbReference type="Proteomes" id="UP000887578">
    <property type="component" value="Unplaced"/>
</dbReference>
<evidence type="ECO:0000313" key="9">
    <source>
        <dbReference type="WBParaSite" id="PDA_v2.g1305.t1"/>
    </source>
</evidence>
<reference evidence="9" key="1">
    <citation type="submission" date="2022-11" db="UniProtKB">
        <authorList>
            <consortium name="WormBaseParasite"/>
        </authorList>
    </citation>
    <scope>IDENTIFICATION</scope>
</reference>
<dbReference type="Pfam" id="PF13424">
    <property type="entry name" value="TPR_12"/>
    <property type="match status" value="1"/>
</dbReference>
<dbReference type="WBParaSite" id="PDA_v2.g1305.t1">
    <property type="protein sequence ID" value="PDA_v2.g1305.t1"/>
    <property type="gene ID" value="PDA_v2.g1305"/>
</dbReference>
<feature type="compositionally biased region" description="Basic and acidic residues" evidence="7">
    <location>
        <begin position="171"/>
        <end position="232"/>
    </location>
</feature>
<dbReference type="GO" id="GO:0042393">
    <property type="term" value="F:histone binding"/>
    <property type="evidence" value="ECO:0007669"/>
    <property type="project" value="TreeGrafter"/>
</dbReference>
<evidence type="ECO:0000256" key="3">
    <source>
        <dbReference type="ARBA" id="ARBA00022737"/>
    </source>
</evidence>
<dbReference type="PROSITE" id="PS50005">
    <property type="entry name" value="TPR"/>
    <property type="match status" value="1"/>
</dbReference>
<evidence type="ECO:0000256" key="5">
    <source>
        <dbReference type="ARBA" id="ARBA00023242"/>
    </source>
</evidence>
<protein>
    <submittedName>
        <fullName evidence="9">Tetratricopeptide SHNi-TPR domain-containing protein</fullName>
    </submittedName>
</protein>
<evidence type="ECO:0000256" key="7">
    <source>
        <dbReference type="SAM" id="MobiDB-lite"/>
    </source>
</evidence>
<evidence type="ECO:0000256" key="2">
    <source>
        <dbReference type="ARBA" id="ARBA00008402"/>
    </source>
</evidence>
<feature type="repeat" description="TPR" evidence="6">
    <location>
        <begin position="286"/>
        <end position="319"/>
    </location>
</feature>
<dbReference type="SMART" id="SM00028">
    <property type="entry name" value="TPR"/>
    <property type="match status" value="2"/>
</dbReference>
<keyword evidence="3" id="KW-0677">Repeat</keyword>
<feature type="region of interest" description="Disordered" evidence="7">
    <location>
        <begin position="390"/>
        <end position="464"/>
    </location>
</feature>
<feature type="compositionally biased region" description="Basic and acidic residues" evidence="7">
    <location>
        <begin position="435"/>
        <end position="453"/>
    </location>
</feature>
<comment type="subcellular location">
    <subcellularLocation>
        <location evidence="1">Nucleus</location>
    </subcellularLocation>
</comment>
<evidence type="ECO:0000256" key="1">
    <source>
        <dbReference type="ARBA" id="ARBA00004123"/>
    </source>
</evidence>
<dbReference type="SUPFAM" id="SSF48452">
    <property type="entry name" value="TPR-like"/>
    <property type="match status" value="1"/>
</dbReference>
<keyword evidence="4 6" id="KW-0802">TPR repeat</keyword>
<evidence type="ECO:0000256" key="6">
    <source>
        <dbReference type="PROSITE-ProRule" id="PRU00339"/>
    </source>
</evidence>
<feature type="region of interest" description="Disordered" evidence="7">
    <location>
        <begin position="168"/>
        <end position="232"/>
    </location>
</feature>
<feature type="region of interest" description="Disordered" evidence="7">
    <location>
        <begin position="126"/>
        <end position="151"/>
    </location>
</feature>
<comment type="similarity">
    <text evidence="2">Belongs to the NASP family.</text>
</comment>
<keyword evidence="5" id="KW-0539">Nucleus</keyword>
<dbReference type="AlphaFoldDB" id="A0A914PCH0"/>
<sequence>MVAANDNTTEQPEINPEVPAEVQNAEEEAAEVEVTKEQKLAAIPTLMAEGQRALLTSDYELAAEKFSIATEYSVSVYEDVFAPECYEPHYNYGRALTYLAELESENPQVEFASVREYISKMTAERAEKLQGAKEQPNLDDSRVGNPDEITGEERDEIVAAVDTALEENAQELDKLGEKSEETADELKAKEEESATKADAEEKPMEAIGEAEKEAADATVETADKEDVDMDKTVDIAEEDAEMEDGEEDDEEEEIASANIAWDVLEVARKICEKHGDGSKEWDLKKAKVLSVLGQLSIADDKYENAIADLQTALEITQKHENDRYVASAHYELGLAYRTNDDYLKASECMKKAKDILVARYESLKAGGDNEEVKDLEEIIKDVSSAFEDCQGSYRDSEKKKALKEKEDAKQISPEKPKENLEPASDITSNIRKGKRPAEVEAEKEESKKPKVEEEPAAAAEIPAE</sequence>
<dbReference type="GO" id="GO:0006335">
    <property type="term" value="P:DNA replication-dependent chromatin assembly"/>
    <property type="evidence" value="ECO:0007669"/>
    <property type="project" value="TreeGrafter"/>
</dbReference>
<dbReference type="GO" id="GO:0005654">
    <property type="term" value="C:nucleoplasm"/>
    <property type="evidence" value="ECO:0007669"/>
    <property type="project" value="TreeGrafter"/>
</dbReference>
<proteinExistence type="inferred from homology"/>
<dbReference type="PANTHER" id="PTHR15081">
    <property type="entry name" value="NUCLEAR AUTOANTIGENIC SPERM PROTEIN NASP -RELATED"/>
    <property type="match status" value="1"/>
</dbReference>